<feature type="region of interest" description="Disordered" evidence="1">
    <location>
        <begin position="1"/>
        <end position="77"/>
    </location>
</feature>
<sequence length="363" mass="39893">MAHVTAAHLAVLPQHPSNDNSDRQAGEARNLRQPGARQGAPRPRGPRRPAAQRRVARHRFQHRGRRLGSWRRSASHRQRRLVSAVFHRGGHLRPGGWQEQAALHHGLRGHLPGVQHPGLRVQRLGPHSGGRRYVSQQGDFPGQAEPLPLRARLQGVARHGHPLLPAVRRGVPPGHRAQRLRLPRLLLLRAIRRSRQQQRAAAAGPSDRHHRVPRRAAAAARNRVPADRLRLRASAGLQPELPAAAAELPAGAAAFLCAAAAGLRRAGCGGRLRSPPGETGSAVTRTICHSDSNFFIFKETYLAVTHLLPVPLGATASLCFNLVLSFNQWHGNTIAGFRPRVSSVRPRFNCKLTRSMLQKHFAK</sequence>
<feature type="non-terminal residue" evidence="2">
    <location>
        <position position="363"/>
    </location>
</feature>
<proteinExistence type="predicted"/>
<protein>
    <submittedName>
        <fullName evidence="2">Uncharacterized protein</fullName>
    </submittedName>
</protein>
<feature type="compositionally biased region" description="Basic and acidic residues" evidence="1">
    <location>
        <begin position="20"/>
        <end position="30"/>
    </location>
</feature>
<feature type="compositionally biased region" description="Low complexity" evidence="1">
    <location>
        <begin position="32"/>
        <end position="43"/>
    </location>
</feature>
<evidence type="ECO:0000313" key="3">
    <source>
        <dbReference type="Proteomes" id="UP000215902"/>
    </source>
</evidence>
<name>A0A267EDG0_9PLAT</name>
<comment type="caution">
    <text evidence="2">The sequence shown here is derived from an EMBL/GenBank/DDBJ whole genome shotgun (WGS) entry which is preliminary data.</text>
</comment>
<evidence type="ECO:0000313" key="2">
    <source>
        <dbReference type="EMBL" id="PAA58849.1"/>
    </source>
</evidence>
<dbReference type="Proteomes" id="UP000215902">
    <property type="component" value="Unassembled WGS sequence"/>
</dbReference>
<accession>A0A267EDG0</accession>
<reference evidence="2 3" key="1">
    <citation type="submission" date="2017-06" db="EMBL/GenBank/DDBJ databases">
        <title>A platform for efficient transgenesis in Macrostomum lignano, a flatworm model organism for stem cell research.</title>
        <authorList>
            <person name="Berezikov E."/>
        </authorList>
    </citation>
    <scope>NUCLEOTIDE SEQUENCE [LARGE SCALE GENOMIC DNA]</scope>
    <source>
        <strain evidence="2">DV1</strain>
        <tissue evidence="2">Whole organism</tissue>
    </source>
</reference>
<feature type="region of interest" description="Disordered" evidence="1">
    <location>
        <begin position="196"/>
        <end position="223"/>
    </location>
</feature>
<feature type="compositionally biased region" description="Basic residues" evidence="1">
    <location>
        <begin position="44"/>
        <end position="77"/>
    </location>
</feature>
<dbReference type="AlphaFoldDB" id="A0A267EDG0"/>
<keyword evidence="3" id="KW-1185">Reference proteome</keyword>
<gene>
    <name evidence="2" type="ORF">BOX15_Mlig002825g2</name>
</gene>
<evidence type="ECO:0000256" key="1">
    <source>
        <dbReference type="SAM" id="MobiDB-lite"/>
    </source>
</evidence>
<dbReference type="EMBL" id="NIVC01002325">
    <property type="protein sequence ID" value="PAA58849.1"/>
    <property type="molecule type" value="Genomic_DNA"/>
</dbReference>
<organism evidence="2 3">
    <name type="scientific">Macrostomum lignano</name>
    <dbReference type="NCBI Taxonomy" id="282301"/>
    <lineage>
        <taxon>Eukaryota</taxon>
        <taxon>Metazoa</taxon>
        <taxon>Spiralia</taxon>
        <taxon>Lophotrochozoa</taxon>
        <taxon>Platyhelminthes</taxon>
        <taxon>Rhabditophora</taxon>
        <taxon>Macrostomorpha</taxon>
        <taxon>Macrostomida</taxon>
        <taxon>Macrostomidae</taxon>
        <taxon>Macrostomum</taxon>
    </lineage>
</organism>